<evidence type="ECO:0000313" key="2">
    <source>
        <dbReference type="Proteomes" id="UP000008909"/>
    </source>
</evidence>
<protein>
    <submittedName>
        <fullName evidence="1">Uncharacterized protein</fullName>
    </submittedName>
</protein>
<reference key="2">
    <citation type="submission" date="2011-10" db="EMBL/GenBank/DDBJ databases">
        <title>The genome and transcriptome sequence of Clonorchis sinensis provide insights into the carcinogenic liver fluke.</title>
        <authorList>
            <person name="Wang X."/>
            <person name="Huang Y."/>
            <person name="Chen W."/>
            <person name="Liu H."/>
            <person name="Guo L."/>
            <person name="Chen Y."/>
            <person name="Luo F."/>
            <person name="Zhou W."/>
            <person name="Sun J."/>
            <person name="Mao Q."/>
            <person name="Liang P."/>
            <person name="Zhou C."/>
            <person name="Tian Y."/>
            <person name="Men J."/>
            <person name="Lv X."/>
            <person name="Huang L."/>
            <person name="Zhou J."/>
            <person name="Hu Y."/>
            <person name="Li R."/>
            <person name="Zhang F."/>
            <person name="Lei H."/>
            <person name="Li X."/>
            <person name="Hu X."/>
            <person name="Liang C."/>
            <person name="Xu J."/>
            <person name="Wu Z."/>
            <person name="Yu X."/>
        </authorList>
    </citation>
    <scope>NUCLEOTIDE SEQUENCE</scope>
    <source>
        <strain>Henan</strain>
    </source>
</reference>
<reference evidence="1" key="1">
    <citation type="journal article" date="2011" name="Genome Biol.">
        <title>The draft genome of the carcinogenic human liver fluke Clonorchis sinensis.</title>
        <authorList>
            <person name="Wang X."/>
            <person name="Chen W."/>
            <person name="Huang Y."/>
            <person name="Sun J."/>
            <person name="Men J."/>
            <person name="Liu H."/>
            <person name="Luo F."/>
            <person name="Guo L."/>
            <person name="Lv X."/>
            <person name="Deng C."/>
            <person name="Zhou C."/>
            <person name="Fan Y."/>
            <person name="Li X."/>
            <person name="Huang L."/>
            <person name="Hu Y."/>
            <person name="Liang C."/>
            <person name="Hu X."/>
            <person name="Xu J."/>
            <person name="Yu X."/>
        </authorList>
    </citation>
    <scope>NUCLEOTIDE SEQUENCE [LARGE SCALE GENOMIC DNA]</scope>
    <source>
        <strain evidence="1">Henan</strain>
    </source>
</reference>
<dbReference type="AlphaFoldDB" id="G7YFR8"/>
<evidence type="ECO:0000313" key="1">
    <source>
        <dbReference type="EMBL" id="GAA51801.1"/>
    </source>
</evidence>
<accession>G7YFR8</accession>
<sequence length="285" mass="32161">MASAFPLVIFIGRYAKLRDKRAIPILPSANDHSRFVIFKEVRAVIDEYFEGFCEHSKKFSVANGEASQVFRGHYRGVAHYSVFLHAQHAPINLDREKSMVRLRPDEMLNFIERFDLYTCPGKKATEKDSTHPTSRMSLANEPNLIIFGNMEEELPLEILAAADLAKQTTRKTPKTTQMTAANDHFRPACGPSARRSFRVSVNLVFDMSIDWTELDKYTHLHTSLVYTGDSTEKQSGSLSLTTTVHVLRNSRQSGARDLPIPKLLNDFTIANENAKLGNLMESLSI</sequence>
<keyword evidence="2" id="KW-1185">Reference proteome</keyword>
<gene>
    <name evidence="1" type="ORF">CLF_106814</name>
</gene>
<name>G7YFR8_CLOSI</name>
<organism evidence="1 2">
    <name type="scientific">Clonorchis sinensis</name>
    <name type="common">Chinese liver fluke</name>
    <dbReference type="NCBI Taxonomy" id="79923"/>
    <lineage>
        <taxon>Eukaryota</taxon>
        <taxon>Metazoa</taxon>
        <taxon>Spiralia</taxon>
        <taxon>Lophotrochozoa</taxon>
        <taxon>Platyhelminthes</taxon>
        <taxon>Trematoda</taxon>
        <taxon>Digenea</taxon>
        <taxon>Opisthorchiida</taxon>
        <taxon>Opisthorchiata</taxon>
        <taxon>Opisthorchiidae</taxon>
        <taxon>Clonorchis</taxon>
    </lineage>
</organism>
<dbReference type="EMBL" id="DF143202">
    <property type="protein sequence ID" value="GAA51801.1"/>
    <property type="molecule type" value="Genomic_DNA"/>
</dbReference>
<dbReference type="Proteomes" id="UP000008909">
    <property type="component" value="Unassembled WGS sequence"/>
</dbReference>
<proteinExistence type="predicted"/>